<name>A0A5J4USX5_9EUKA</name>
<feature type="region of interest" description="Disordered" evidence="1">
    <location>
        <begin position="1"/>
        <end position="76"/>
    </location>
</feature>
<evidence type="ECO:0000256" key="1">
    <source>
        <dbReference type="SAM" id="MobiDB-lite"/>
    </source>
</evidence>
<evidence type="ECO:0000313" key="2">
    <source>
        <dbReference type="EMBL" id="KAA6372865.1"/>
    </source>
</evidence>
<feature type="non-terminal residue" evidence="2">
    <location>
        <position position="1"/>
    </location>
</feature>
<dbReference type="AlphaFoldDB" id="A0A5J4USX5"/>
<reference evidence="2 3" key="1">
    <citation type="submission" date="2019-03" db="EMBL/GenBank/DDBJ databases">
        <title>Single cell metagenomics reveals metabolic interactions within the superorganism composed of flagellate Streblomastix strix and complex community of Bacteroidetes bacteria on its surface.</title>
        <authorList>
            <person name="Treitli S.C."/>
            <person name="Kolisko M."/>
            <person name="Husnik F."/>
            <person name="Keeling P."/>
            <person name="Hampl V."/>
        </authorList>
    </citation>
    <scope>NUCLEOTIDE SEQUENCE [LARGE SCALE GENOMIC DNA]</scope>
    <source>
        <strain evidence="2">ST1C</strain>
    </source>
</reference>
<sequence>TGSLHTTHSEQEQENSNISLPKGQPPLIATSPELGQRKQKIVVPKQSVQLNNDNDTRNKVNYPKSEPGMFFGNPETRDYSVFPNHFSTLQGRRNKADVIPVTEDKSAKRPKGSKTCAGTKRQKQGFNYENQVKVEPNSETDQPEQLH</sequence>
<protein>
    <submittedName>
        <fullName evidence="2">Uncharacterized protein</fullName>
    </submittedName>
</protein>
<evidence type="ECO:0000313" key="3">
    <source>
        <dbReference type="Proteomes" id="UP000324800"/>
    </source>
</evidence>
<accession>A0A5J4USX5</accession>
<proteinExistence type="predicted"/>
<feature type="region of interest" description="Disordered" evidence="1">
    <location>
        <begin position="92"/>
        <end position="147"/>
    </location>
</feature>
<organism evidence="2 3">
    <name type="scientific">Streblomastix strix</name>
    <dbReference type="NCBI Taxonomy" id="222440"/>
    <lineage>
        <taxon>Eukaryota</taxon>
        <taxon>Metamonada</taxon>
        <taxon>Preaxostyla</taxon>
        <taxon>Oxymonadida</taxon>
        <taxon>Streblomastigidae</taxon>
        <taxon>Streblomastix</taxon>
    </lineage>
</organism>
<dbReference type="Proteomes" id="UP000324800">
    <property type="component" value="Unassembled WGS sequence"/>
</dbReference>
<comment type="caution">
    <text evidence="2">The sequence shown here is derived from an EMBL/GenBank/DDBJ whole genome shotgun (WGS) entry which is preliminary data.</text>
</comment>
<dbReference type="EMBL" id="SNRW01013223">
    <property type="protein sequence ID" value="KAA6372865.1"/>
    <property type="molecule type" value="Genomic_DNA"/>
</dbReference>
<gene>
    <name evidence="2" type="ORF">EZS28_031607</name>
</gene>